<dbReference type="Proteomes" id="UP000198462">
    <property type="component" value="Unassembled WGS sequence"/>
</dbReference>
<dbReference type="Pfam" id="PF00015">
    <property type="entry name" value="MCPsignal"/>
    <property type="match status" value="1"/>
</dbReference>
<dbReference type="Gene3D" id="1.10.287.950">
    <property type="entry name" value="Methyl-accepting chemotaxis protein"/>
    <property type="match status" value="1"/>
</dbReference>
<evidence type="ECO:0000313" key="6">
    <source>
        <dbReference type="Proteomes" id="UP000198462"/>
    </source>
</evidence>
<dbReference type="PANTHER" id="PTHR32089:SF112">
    <property type="entry name" value="LYSOZYME-LIKE PROTEIN-RELATED"/>
    <property type="match status" value="1"/>
</dbReference>
<dbReference type="GO" id="GO:0006935">
    <property type="term" value="P:chemotaxis"/>
    <property type="evidence" value="ECO:0007669"/>
    <property type="project" value="InterPro"/>
</dbReference>
<feature type="domain" description="Methyl-accepting transducer" evidence="4">
    <location>
        <begin position="19"/>
        <end position="255"/>
    </location>
</feature>
<comment type="caution">
    <text evidence="5">The sequence shown here is derived from an EMBL/GenBank/DDBJ whole genome shotgun (WGS) entry which is preliminary data.</text>
</comment>
<evidence type="ECO:0000259" key="4">
    <source>
        <dbReference type="PROSITE" id="PS50111"/>
    </source>
</evidence>
<evidence type="ECO:0000256" key="1">
    <source>
        <dbReference type="ARBA" id="ARBA00023224"/>
    </source>
</evidence>
<dbReference type="OrthoDB" id="5292010at2"/>
<dbReference type="SUPFAM" id="SSF58104">
    <property type="entry name" value="Methyl-accepting chemotaxis protein (MCP) signaling domain"/>
    <property type="match status" value="1"/>
</dbReference>
<keyword evidence="1 3" id="KW-0807">Transducer</keyword>
<evidence type="ECO:0000256" key="3">
    <source>
        <dbReference type="PROSITE-ProRule" id="PRU00284"/>
    </source>
</evidence>
<dbReference type="GO" id="GO:0016020">
    <property type="term" value="C:membrane"/>
    <property type="evidence" value="ECO:0007669"/>
    <property type="project" value="InterPro"/>
</dbReference>
<organism evidence="5 6">
    <name type="scientific">Pacificimonas flava</name>
    <dbReference type="NCBI Taxonomy" id="1234595"/>
    <lineage>
        <taxon>Bacteria</taxon>
        <taxon>Pseudomonadati</taxon>
        <taxon>Pseudomonadota</taxon>
        <taxon>Alphaproteobacteria</taxon>
        <taxon>Sphingomonadales</taxon>
        <taxon>Sphingosinicellaceae</taxon>
        <taxon>Pacificimonas</taxon>
    </lineage>
</organism>
<keyword evidence="6" id="KW-1185">Reference proteome</keyword>
<dbReference type="PROSITE" id="PS50111">
    <property type="entry name" value="CHEMOTAXIS_TRANSDUC_2"/>
    <property type="match status" value="1"/>
</dbReference>
<dbReference type="RefSeq" id="WP_088713110.1">
    <property type="nucleotide sequence ID" value="NZ_NFZT01000001.1"/>
</dbReference>
<dbReference type="PANTHER" id="PTHR32089">
    <property type="entry name" value="METHYL-ACCEPTING CHEMOTAXIS PROTEIN MCPB"/>
    <property type="match status" value="1"/>
</dbReference>
<dbReference type="InterPro" id="IPR004089">
    <property type="entry name" value="MCPsignal_dom"/>
</dbReference>
<gene>
    <name evidence="5" type="ORF">B5C34_13710</name>
</gene>
<dbReference type="SMART" id="SM00283">
    <property type="entry name" value="MA"/>
    <property type="match status" value="1"/>
</dbReference>
<evidence type="ECO:0000313" key="5">
    <source>
        <dbReference type="EMBL" id="OWV34410.1"/>
    </source>
</evidence>
<dbReference type="AlphaFoldDB" id="A0A219B7P8"/>
<reference evidence="6" key="1">
    <citation type="submission" date="2017-05" db="EMBL/GenBank/DDBJ databases">
        <authorList>
            <person name="Lin X."/>
        </authorList>
    </citation>
    <scope>NUCLEOTIDE SEQUENCE [LARGE SCALE GENOMIC DNA]</scope>
    <source>
        <strain evidence="6">JLT2012</strain>
    </source>
</reference>
<proteinExistence type="inferred from homology"/>
<dbReference type="GO" id="GO:0007165">
    <property type="term" value="P:signal transduction"/>
    <property type="evidence" value="ECO:0007669"/>
    <property type="project" value="UniProtKB-KW"/>
</dbReference>
<evidence type="ECO:0000256" key="2">
    <source>
        <dbReference type="ARBA" id="ARBA00029447"/>
    </source>
</evidence>
<comment type="similarity">
    <text evidence="2">Belongs to the methyl-accepting chemotaxis (MCP) protein family.</text>
</comment>
<sequence length="465" mass="50550">MDAALDQNDHQLVRKVAGDCGGLAVEVSDASGYIAGVADRIDAHFGMLDMLESVTNTLGRDQVAVAESTRKARDLTDTARARLESGQQVIEESLTAFAAIIELAETMGERMAGFVTAMDRARGVSRTIEQIAHNTNMLALNATIEAARAGEAGRGFAVVAQEVKKLAADTRSATTEINDTLSTLAGEVRAAGDEFGSGAERAAHTRQQFSAISSAIAEVGDYVRQVNEETSGIAGATDAITAAVQQMNAALSQFSSDARANGSELVTVHQRLSDLEMRANLMYDELSHTHVETEDTPFIQKAVAGMEEVRALIEREVDAGDLDLEAVFDTDYRPVPGTDPEQFTTRFNDFADKRVRPIIDRITASDRRIAAAACTDVNGYLPTHISEKSQAPRGDRDWDSDNCRNRRIFWDDATARAVANEKSFMISTYRQDVAGNEGGYRAVKSVFVPLFVKGRRWGNFELAWV</sequence>
<dbReference type="PRINTS" id="PR00260">
    <property type="entry name" value="CHEMTRNSDUCR"/>
</dbReference>
<protein>
    <recommendedName>
        <fullName evidence="4">Methyl-accepting transducer domain-containing protein</fullName>
    </recommendedName>
</protein>
<dbReference type="GO" id="GO:0004888">
    <property type="term" value="F:transmembrane signaling receptor activity"/>
    <property type="evidence" value="ECO:0007669"/>
    <property type="project" value="InterPro"/>
</dbReference>
<dbReference type="EMBL" id="NFZT01000001">
    <property type="protein sequence ID" value="OWV34410.1"/>
    <property type="molecule type" value="Genomic_DNA"/>
</dbReference>
<name>A0A219B7P8_9SPHN</name>
<dbReference type="InterPro" id="IPR004090">
    <property type="entry name" value="Chemotax_Me-accpt_rcpt"/>
</dbReference>
<accession>A0A219B7P8</accession>